<proteinExistence type="predicted"/>
<evidence type="ECO:0000313" key="1">
    <source>
        <dbReference type="EMBL" id="EMK23420.1"/>
    </source>
</evidence>
<name>M6F4T9_9LEPT</name>
<gene>
    <name evidence="1" type="ORF">LEP1GSC008_2023</name>
</gene>
<protein>
    <submittedName>
        <fullName evidence="1">Uncharacterized protein</fullName>
    </submittedName>
</protein>
<dbReference type="AlphaFoldDB" id="M6F4T9"/>
<sequence length="38" mass="4041">MVAAFISISLGTVLANVVVPTDLSLFVTRAFSSSKLVW</sequence>
<dbReference type="EMBL" id="ANCE01000144">
    <property type="protein sequence ID" value="EMK23420.1"/>
    <property type="molecule type" value="Genomic_DNA"/>
</dbReference>
<dbReference type="Proteomes" id="UP000011980">
    <property type="component" value="Unassembled WGS sequence"/>
</dbReference>
<reference evidence="1 2" key="1">
    <citation type="submission" date="2013-01" db="EMBL/GenBank/DDBJ databases">
        <authorList>
            <person name="Harkins D.M."/>
            <person name="Durkin A.S."/>
            <person name="Brinkac L.M."/>
            <person name="Haft D.H."/>
            <person name="Selengut J.D."/>
            <person name="Sanka R."/>
            <person name="DePew J."/>
            <person name="Purushe J."/>
            <person name="Galloway R.L."/>
            <person name="Vinetz J.M."/>
            <person name="Sutton G.G."/>
            <person name="Nierman W.C."/>
            <person name="Fouts D.E."/>
        </authorList>
    </citation>
    <scope>NUCLEOTIDE SEQUENCE [LARGE SCALE GENOMIC DNA]</scope>
    <source>
        <strain evidence="1 2">Nikolaevo</strain>
    </source>
</reference>
<accession>M6F4T9</accession>
<comment type="caution">
    <text evidence="1">The sequence shown here is derived from an EMBL/GenBank/DDBJ whole genome shotgun (WGS) entry which is preliminary data.</text>
</comment>
<organism evidence="1 2">
    <name type="scientific">Leptospira kirschneri serovar Bulgarica str. Nikolaevo</name>
    <dbReference type="NCBI Taxonomy" id="1240687"/>
    <lineage>
        <taxon>Bacteria</taxon>
        <taxon>Pseudomonadati</taxon>
        <taxon>Spirochaetota</taxon>
        <taxon>Spirochaetia</taxon>
        <taxon>Leptospirales</taxon>
        <taxon>Leptospiraceae</taxon>
        <taxon>Leptospira</taxon>
    </lineage>
</organism>
<evidence type="ECO:0000313" key="2">
    <source>
        <dbReference type="Proteomes" id="UP000011980"/>
    </source>
</evidence>